<evidence type="ECO:0000313" key="1">
    <source>
        <dbReference type="EMBL" id="TLD77815.1"/>
    </source>
</evidence>
<name>A0A4U8RX61_9HELI</name>
<dbReference type="AlphaFoldDB" id="A0A4U8RX61"/>
<organism evidence="1 2">
    <name type="scientific">Helicobacter typhlonius</name>
    <dbReference type="NCBI Taxonomy" id="76936"/>
    <lineage>
        <taxon>Bacteria</taxon>
        <taxon>Pseudomonadati</taxon>
        <taxon>Campylobacterota</taxon>
        <taxon>Epsilonproteobacteria</taxon>
        <taxon>Campylobacterales</taxon>
        <taxon>Helicobacteraceae</taxon>
        <taxon>Helicobacter</taxon>
    </lineage>
</organism>
<dbReference type="GeneID" id="78152250"/>
<dbReference type="STRING" id="76936.BN2458_PEG0746"/>
<protein>
    <submittedName>
        <fullName evidence="1">Uncharacterized protein</fullName>
    </submittedName>
</protein>
<gene>
    <name evidence="1" type="ORF">LS75_009300</name>
</gene>
<dbReference type="EMBL" id="JRPF02000016">
    <property type="protein sequence ID" value="TLD77815.1"/>
    <property type="molecule type" value="Genomic_DNA"/>
</dbReference>
<reference evidence="1 2" key="1">
    <citation type="journal article" date="2014" name="Genome Announc.">
        <title>Draft genome sequences of eight enterohepatic helicobacter species isolated from both laboratory and wild rodents.</title>
        <authorList>
            <person name="Sheh A."/>
            <person name="Shen Z."/>
            <person name="Fox J.G."/>
        </authorList>
    </citation>
    <scope>NUCLEOTIDE SEQUENCE [LARGE SCALE GENOMIC DNA]</scope>
    <source>
        <strain evidence="1 2">MIT 98-6810</strain>
    </source>
</reference>
<dbReference type="Proteomes" id="UP000029925">
    <property type="component" value="Unassembled WGS sequence"/>
</dbReference>
<proteinExistence type="predicted"/>
<keyword evidence="2" id="KW-1185">Reference proteome</keyword>
<dbReference type="RefSeq" id="WP_138117662.1">
    <property type="nucleotide sequence ID" value="NZ_CAOOBK010000032.1"/>
</dbReference>
<sequence>MVLPLGTFYMCEEDEIIKISFDTIIAIRPLTIQSILPKYFFIDFSNTNIQEIYEIIKPCIKNSLIQMNENDYNCFKNNSKDGLPNNYINFCEIDILRKEKNNG</sequence>
<comment type="caution">
    <text evidence="1">The sequence shown here is derived from an EMBL/GenBank/DDBJ whole genome shotgun (WGS) entry which is preliminary data.</text>
</comment>
<accession>A0A4U8RX61</accession>
<dbReference type="OrthoDB" id="9864286at2"/>
<evidence type="ECO:0000313" key="2">
    <source>
        <dbReference type="Proteomes" id="UP000029925"/>
    </source>
</evidence>